<keyword evidence="4" id="KW-1185">Reference proteome</keyword>
<dbReference type="EMBL" id="CAMXCT030001884">
    <property type="protein sequence ID" value="CAL4781156.1"/>
    <property type="molecule type" value="Genomic_DNA"/>
</dbReference>
<dbReference type="AlphaFoldDB" id="A0A9P1FY12"/>
<protein>
    <submittedName>
        <fullName evidence="3">SUEL-type lectin domain-containing protein</fullName>
    </submittedName>
</protein>
<reference evidence="2" key="2">
    <citation type="submission" date="2024-04" db="EMBL/GenBank/DDBJ databases">
        <authorList>
            <person name="Chen Y."/>
            <person name="Shah S."/>
            <person name="Dougan E. K."/>
            <person name="Thang M."/>
            <person name="Chan C."/>
        </authorList>
    </citation>
    <scope>NUCLEOTIDE SEQUENCE [LARGE SCALE GENOMIC DNA]</scope>
</reference>
<sequence length="165" mass="17634">MAMRLEILILVAAILIQLFYVHIYELFISLKGQSPAKPRADIIEVSEFHSSNCEGPPARVWLIRPGPPGHSEDAPCISIRPEMKVPGQAAGTAGAAAVEQLYGRVSCDTLRHEEGGFLDLCSDQSCSEAGCQRIPSVGEGECGTSFLGFAAASWRCISVAADLTE</sequence>
<evidence type="ECO:0000313" key="2">
    <source>
        <dbReference type="EMBL" id="CAL1147219.1"/>
    </source>
</evidence>
<dbReference type="EMBL" id="CAMXCT020001884">
    <property type="protein sequence ID" value="CAL1147219.1"/>
    <property type="molecule type" value="Genomic_DNA"/>
</dbReference>
<reference evidence="1" key="1">
    <citation type="submission" date="2022-10" db="EMBL/GenBank/DDBJ databases">
        <authorList>
            <person name="Chen Y."/>
            <person name="Dougan E. K."/>
            <person name="Chan C."/>
            <person name="Rhodes N."/>
            <person name="Thang M."/>
        </authorList>
    </citation>
    <scope>NUCLEOTIDE SEQUENCE</scope>
</reference>
<evidence type="ECO:0000313" key="4">
    <source>
        <dbReference type="Proteomes" id="UP001152797"/>
    </source>
</evidence>
<evidence type="ECO:0000313" key="1">
    <source>
        <dbReference type="EMBL" id="CAI3993844.1"/>
    </source>
</evidence>
<name>A0A9P1FY12_9DINO</name>
<gene>
    <name evidence="1" type="ORF">C1SCF055_LOCUS20550</name>
</gene>
<dbReference type="OrthoDB" id="411687at2759"/>
<accession>A0A9P1FY12</accession>
<dbReference type="Proteomes" id="UP001152797">
    <property type="component" value="Unassembled WGS sequence"/>
</dbReference>
<proteinExistence type="predicted"/>
<evidence type="ECO:0000313" key="3">
    <source>
        <dbReference type="EMBL" id="CAL4781156.1"/>
    </source>
</evidence>
<dbReference type="EMBL" id="CAMXCT010001884">
    <property type="protein sequence ID" value="CAI3993844.1"/>
    <property type="molecule type" value="Genomic_DNA"/>
</dbReference>
<organism evidence="1">
    <name type="scientific">Cladocopium goreaui</name>
    <dbReference type="NCBI Taxonomy" id="2562237"/>
    <lineage>
        <taxon>Eukaryota</taxon>
        <taxon>Sar</taxon>
        <taxon>Alveolata</taxon>
        <taxon>Dinophyceae</taxon>
        <taxon>Suessiales</taxon>
        <taxon>Symbiodiniaceae</taxon>
        <taxon>Cladocopium</taxon>
    </lineage>
</organism>
<comment type="caution">
    <text evidence="1">The sequence shown here is derived from an EMBL/GenBank/DDBJ whole genome shotgun (WGS) entry which is preliminary data.</text>
</comment>